<dbReference type="OrthoDB" id="2663223at2759"/>
<gene>
    <name evidence="2" type="ORF">N7498_008943</name>
</gene>
<feature type="compositionally biased region" description="Acidic residues" evidence="1">
    <location>
        <begin position="47"/>
        <end position="67"/>
    </location>
</feature>
<dbReference type="GeneID" id="83183306"/>
<reference evidence="2" key="1">
    <citation type="submission" date="2022-12" db="EMBL/GenBank/DDBJ databases">
        <authorList>
            <person name="Petersen C."/>
        </authorList>
    </citation>
    <scope>NUCLEOTIDE SEQUENCE</scope>
    <source>
        <strain evidence="2">IBT 15544</strain>
    </source>
</reference>
<dbReference type="RefSeq" id="XP_058305993.1">
    <property type="nucleotide sequence ID" value="XM_058456005.1"/>
</dbReference>
<evidence type="ECO:0000256" key="1">
    <source>
        <dbReference type="SAM" id="MobiDB-lite"/>
    </source>
</evidence>
<dbReference type="Proteomes" id="UP001150904">
    <property type="component" value="Unassembled WGS sequence"/>
</dbReference>
<dbReference type="AlphaFoldDB" id="A0A9W9MAP5"/>
<sequence>METATTLSALKGEKLKDTPQWRTWFARIKLYAKQKKVWDLCNPDTNIDDLPDPLEEPEEPEYPDEGDSNDKKEWRDLMDIYKIRYNKWEKQAKGLDDVNEYIITYLDAIHHLSLLDFETPYERLVYLQGRFARSSSYREEVRMKWKTFASQKPPKGADVEAWLTT</sequence>
<organism evidence="2 3">
    <name type="scientific">Penicillium cinerascens</name>
    <dbReference type="NCBI Taxonomy" id="70096"/>
    <lineage>
        <taxon>Eukaryota</taxon>
        <taxon>Fungi</taxon>
        <taxon>Dikarya</taxon>
        <taxon>Ascomycota</taxon>
        <taxon>Pezizomycotina</taxon>
        <taxon>Eurotiomycetes</taxon>
        <taxon>Eurotiomycetidae</taxon>
        <taxon>Eurotiales</taxon>
        <taxon>Aspergillaceae</taxon>
        <taxon>Penicillium</taxon>
    </lineage>
</organism>
<comment type="caution">
    <text evidence="2">The sequence shown here is derived from an EMBL/GenBank/DDBJ whole genome shotgun (WGS) entry which is preliminary data.</text>
</comment>
<keyword evidence="3" id="KW-1185">Reference proteome</keyword>
<evidence type="ECO:0000313" key="3">
    <source>
        <dbReference type="Proteomes" id="UP001150904"/>
    </source>
</evidence>
<reference evidence="2" key="2">
    <citation type="journal article" date="2023" name="IMA Fungus">
        <title>Comparative genomic study of the Penicillium genus elucidates a diverse pangenome and 15 lateral gene transfer events.</title>
        <authorList>
            <person name="Petersen C."/>
            <person name="Sorensen T."/>
            <person name="Nielsen M.R."/>
            <person name="Sondergaard T.E."/>
            <person name="Sorensen J.L."/>
            <person name="Fitzpatrick D.A."/>
            <person name="Frisvad J.C."/>
            <person name="Nielsen K.L."/>
        </authorList>
    </citation>
    <scope>NUCLEOTIDE SEQUENCE</scope>
    <source>
        <strain evidence="2">IBT 15544</strain>
    </source>
</reference>
<evidence type="ECO:0000313" key="2">
    <source>
        <dbReference type="EMBL" id="KAJ5195505.1"/>
    </source>
</evidence>
<dbReference type="EMBL" id="JAPQKR010000015">
    <property type="protein sequence ID" value="KAJ5195505.1"/>
    <property type="molecule type" value="Genomic_DNA"/>
</dbReference>
<name>A0A9W9MAP5_9EURO</name>
<accession>A0A9W9MAP5</accession>
<protein>
    <submittedName>
        <fullName evidence="2">Uncharacterized protein</fullName>
    </submittedName>
</protein>
<feature type="region of interest" description="Disordered" evidence="1">
    <location>
        <begin position="47"/>
        <end position="71"/>
    </location>
</feature>
<proteinExistence type="predicted"/>